<evidence type="ECO:0000256" key="1">
    <source>
        <dbReference type="PIRSR" id="PIRSR006487-1"/>
    </source>
</evidence>
<dbReference type="InterPro" id="IPR029043">
    <property type="entry name" value="GcvT/YgfZ_C"/>
</dbReference>
<dbReference type="Proteomes" id="UP000007460">
    <property type="component" value="Chromosome"/>
</dbReference>
<dbReference type="STRING" id="488538.SAR116_2172"/>
<dbReference type="EC" id="2.1.2.10" evidence="4"/>
<dbReference type="Gene3D" id="3.30.1360.120">
    <property type="entry name" value="Probable tRNA modification gtpase trme, domain 1"/>
    <property type="match status" value="1"/>
</dbReference>
<dbReference type="Pfam" id="PF01571">
    <property type="entry name" value="GCV_T"/>
    <property type="match status" value="1"/>
</dbReference>
<dbReference type="InterPro" id="IPR006222">
    <property type="entry name" value="GCVT_N"/>
</dbReference>
<dbReference type="InterPro" id="IPR013977">
    <property type="entry name" value="GcvT_C"/>
</dbReference>
<name>D5BNY1_PUNMI</name>
<sequence>MSLALSVGPRVRKSPFFSSARKAGLAAASVYNHMYMPTSYGDPMAEYDRLINGVAMWDVAVERQVALKGPDAIALAKYLTPRNLDNLKVGVGKYVPLCDFNGMLINDPVLLQISEDEVWLSIADSDVKLWAAGIAGARGMDVRVYEPDVSPLAIQGPKASDVVRDLFGDWVNEIKYFGFRATELKGIPLVLARSGWSKQGGFELYLQDGSKGDALWDIVAEAGKPYGIGPGTPNYIERVESGLISYGADTDEMSNPFELGMDRLIDLDQPQDFVGKAALSDIKARGATRRFMGLIIDGEKFTSTNESRWPVEWNGANAGYVSASAYSPRLDANIAMAMVSVAAIESGDKVHVLNETGRLTAKIVSLPMV</sequence>
<dbReference type="EMBL" id="CP001751">
    <property type="protein sequence ID" value="ADE40415.1"/>
    <property type="molecule type" value="Genomic_DNA"/>
</dbReference>
<accession>D5BNY1</accession>
<dbReference type="PANTHER" id="PTHR43757:SF2">
    <property type="entry name" value="AMINOMETHYLTRANSFERASE, MITOCHONDRIAL"/>
    <property type="match status" value="1"/>
</dbReference>
<keyword evidence="5" id="KW-1185">Reference proteome</keyword>
<dbReference type="HOGENOM" id="CLU_007884_10_2_5"/>
<dbReference type="OrthoDB" id="9800828at2"/>
<organism evidence="4 5">
    <name type="scientific">Puniceispirillum marinum (strain IMCC1322)</name>
    <dbReference type="NCBI Taxonomy" id="488538"/>
    <lineage>
        <taxon>Bacteria</taxon>
        <taxon>Pseudomonadati</taxon>
        <taxon>Pseudomonadota</taxon>
        <taxon>Alphaproteobacteria</taxon>
        <taxon>Candidatus Puniceispirillales</taxon>
        <taxon>Candidatus Puniceispirillaceae</taxon>
        <taxon>Candidatus Puniceispirillum</taxon>
    </lineage>
</organism>
<gene>
    <name evidence="4" type="ordered locus">SAR116_2172</name>
</gene>
<dbReference type="InterPro" id="IPR027266">
    <property type="entry name" value="TrmE/GcvT-like"/>
</dbReference>
<evidence type="ECO:0000313" key="5">
    <source>
        <dbReference type="Proteomes" id="UP000007460"/>
    </source>
</evidence>
<evidence type="ECO:0000259" key="3">
    <source>
        <dbReference type="Pfam" id="PF08669"/>
    </source>
</evidence>
<keyword evidence="4" id="KW-0808">Transferase</keyword>
<protein>
    <submittedName>
        <fullName evidence="4">Aminomethyl transferase family protein</fullName>
        <ecNumber evidence="4">2.1.2.10</ecNumber>
    </submittedName>
</protein>
<feature type="domain" description="GCVT N-terminal" evidence="2">
    <location>
        <begin position="28"/>
        <end position="268"/>
    </location>
</feature>
<dbReference type="PANTHER" id="PTHR43757">
    <property type="entry name" value="AMINOMETHYLTRANSFERASE"/>
    <property type="match status" value="1"/>
</dbReference>
<reference evidence="4 5" key="1">
    <citation type="journal article" date="2010" name="J. Bacteriol.">
        <title>Complete genome sequence of "Candidatus Puniceispirillum marinum" IMCC1322, a representative of the SAR116 clade in the Alphaproteobacteria.</title>
        <authorList>
            <person name="Oh H.M."/>
            <person name="Kwon K.K."/>
            <person name="Kang I."/>
            <person name="Kang S.G."/>
            <person name="Lee J.H."/>
            <person name="Kim S.J."/>
            <person name="Cho J.C."/>
        </authorList>
    </citation>
    <scope>NUCLEOTIDE SEQUENCE [LARGE SCALE GENOMIC DNA]</scope>
    <source>
        <strain evidence="4 5">IMCC1322</strain>
    </source>
</reference>
<dbReference type="eggNOG" id="COG0404">
    <property type="taxonomic scope" value="Bacteria"/>
</dbReference>
<dbReference type="InterPro" id="IPR028896">
    <property type="entry name" value="GcvT/YgfZ/DmdA"/>
</dbReference>
<evidence type="ECO:0000313" key="4">
    <source>
        <dbReference type="EMBL" id="ADE40415.1"/>
    </source>
</evidence>
<feature type="domain" description="Aminomethyltransferase C-terminal" evidence="3">
    <location>
        <begin position="289"/>
        <end position="369"/>
    </location>
</feature>
<dbReference type="SUPFAM" id="SSF101790">
    <property type="entry name" value="Aminomethyltransferase beta-barrel domain"/>
    <property type="match status" value="1"/>
</dbReference>
<dbReference type="GO" id="GO:0004047">
    <property type="term" value="F:aminomethyltransferase activity"/>
    <property type="evidence" value="ECO:0007669"/>
    <property type="project" value="UniProtKB-EC"/>
</dbReference>
<proteinExistence type="predicted"/>
<dbReference type="RefSeq" id="WP_013047042.1">
    <property type="nucleotide sequence ID" value="NC_014010.1"/>
</dbReference>
<dbReference type="SUPFAM" id="SSF103025">
    <property type="entry name" value="Folate-binding domain"/>
    <property type="match status" value="1"/>
</dbReference>
<evidence type="ECO:0000259" key="2">
    <source>
        <dbReference type="Pfam" id="PF01571"/>
    </source>
</evidence>
<feature type="binding site" evidence="1">
    <location>
        <position position="203"/>
    </location>
    <ligand>
        <name>substrate</name>
    </ligand>
</feature>
<dbReference type="AlphaFoldDB" id="D5BNY1"/>
<dbReference type="KEGG" id="apb:SAR116_2172"/>
<dbReference type="PIRSF" id="PIRSF006487">
    <property type="entry name" value="GcvT"/>
    <property type="match status" value="1"/>
</dbReference>
<dbReference type="Pfam" id="PF08669">
    <property type="entry name" value="GCV_T_C"/>
    <property type="match status" value="1"/>
</dbReference>